<organism evidence="2 3">
    <name type="scientific">Streblomastix strix</name>
    <dbReference type="NCBI Taxonomy" id="222440"/>
    <lineage>
        <taxon>Eukaryota</taxon>
        <taxon>Metamonada</taxon>
        <taxon>Preaxostyla</taxon>
        <taxon>Oxymonadida</taxon>
        <taxon>Streblomastigidae</taxon>
        <taxon>Streblomastix</taxon>
    </lineage>
</organism>
<dbReference type="OrthoDB" id="10418757at2759"/>
<protein>
    <submittedName>
        <fullName evidence="2">Uncharacterized protein</fullName>
    </submittedName>
</protein>
<dbReference type="EMBL" id="SNRW01001072">
    <property type="protein sequence ID" value="KAA6397923.1"/>
    <property type="molecule type" value="Genomic_DNA"/>
</dbReference>
<comment type="caution">
    <text evidence="2">The sequence shown here is derived from an EMBL/GenBank/DDBJ whole genome shotgun (WGS) entry which is preliminary data.</text>
</comment>
<evidence type="ECO:0000256" key="1">
    <source>
        <dbReference type="SAM" id="MobiDB-lite"/>
    </source>
</evidence>
<feature type="region of interest" description="Disordered" evidence="1">
    <location>
        <begin position="1"/>
        <end position="20"/>
    </location>
</feature>
<evidence type="ECO:0000313" key="2">
    <source>
        <dbReference type="EMBL" id="KAA6397923.1"/>
    </source>
</evidence>
<accession>A0A5J4WSY3</accession>
<dbReference type="AlphaFoldDB" id="A0A5J4WSY3"/>
<reference evidence="2 3" key="1">
    <citation type="submission" date="2019-03" db="EMBL/GenBank/DDBJ databases">
        <title>Single cell metagenomics reveals metabolic interactions within the superorganism composed of flagellate Streblomastix strix and complex community of Bacteroidetes bacteria on its surface.</title>
        <authorList>
            <person name="Treitli S.C."/>
            <person name="Kolisko M."/>
            <person name="Husnik F."/>
            <person name="Keeling P."/>
            <person name="Hampl V."/>
        </authorList>
    </citation>
    <scope>NUCLEOTIDE SEQUENCE [LARGE SCALE GENOMIC DNA]</scope>
    <source>
        <strain evidence="2">ST1C</strain>
    </source>
</reference>
<feature type="compositionally biased region" description="Basic and acidic residues" evidence="1">
    <location>
        <begin position="11"/>
        <end position="20"/>
    </location>
</feature>
<proteinExistence type="predicted"/>
<gene>
    <name evidence="2" type="ORF">EZS28_006546</name>
</gene>
<evidence type="ECO:0000313" key="3">
    <source>
        <dbReference type="Proteomes" id="UP000324800"/>
    </source>
</evidence>
<dbReference type="Proteomes" id="UP000324800">
    <property type="component" value="Unassembled WGS sequence"/>
</dbReference>
<name>A0A5J4WSY3_9EUKA</name>
<sequence>MTVHASQATDFGRESGRRSTDLRKLSRTFSPGAKIGNWFEDYSLTNRDCGFMTKSPGYTTTYDVQNKIISERSFRPTDRSFVHPVDPEHIPESEYQDKYQAPLDQKKREFRSERNFNRDPSVKEHYIDRWTKGPLPSSESQANYVNFWRKD</sequence>